<feature type="region of interest" description="Disordered" evidence="6">
    <location>
        <begin position="223"/>
        <end position="308"/>
    </location>
</feature>
<feature type="compositionally biased region" description="Gly residues" evidence="6">
    <location>
        <begin position="289"/>
        <end position="299"/>
    </location>
</feature>
<evidence type="ECO:0000256" key="6">
    <source>
        <dbReference type="SAM" id="MobiDB-lite"/>
    </source>
</evidence>
<comment type="subcellular location">
    <subcellularLocation>
        <location evidence="1">Cytoplasm</location>
    </subcellularLocation>
</comment>
<organism evidence="8 9">
    <name type="scientific">Spinacia oleracea</name>
    <name type="common">Spinach</name>
    <dbReference type="NCBI Taxonomy" id="3562"/>
    <lineage>
        <taxon>Eukaryota</taxon>
        <taxon>Viridiplantae</taxon>
        <taxon>Streptophyta</taxon>
        <taxon>Embryophyta</taxon>
        <taxon>Tracheophyta</taxon>
        <taxon>Spermatophyta</taxon>
        <taxon>Magnoliopsida</taxon>
        <taxon>eudicotyledons</taxon>
        <taxon>Gunneridae</taxon>
        <taxon>Pentapetalae</taxon>
        <taxon>Caryophyllales</taxon>
        <taxon>Chenopodiaceae</taxon>
        <taxon>Chenopodioideae</taxon>
        <taxon>Anserineae</taxon>
        <taxon>Spinacia</taxon>
    </lineage>
</organism>
<name>A0ABM3QW14_SPIOL</name>
<evidence type="ECO:0000256" key="1">
    <source>
        <dbReference type="ARBA" id="ARBA00004496"/>
    </source>
</evidence>
<feature type="domain" description="Plectin/eS10 N-terminal" evidence="7">
    <location>
        <begin position="133"/>
        <end position="224"/>
    </location>
</feature>
<comment type="similarity">
    <text evidence="2">Belongs to the eukaryotic ribosomal protein eS10 family.</text>
</comment>
<feature type="compositionally biased region" description="Gly residues" evidence="6">
    <location>
        <begin position="231"/>
        <end position="240"/>
    </location>
</feature>
<dbReference type="GeneID" id="130462730"/>
<feature type="compositionally biased region" description="Basic and acidic residues" evidence="6">
    <location>
        <begin position="242"/>
        <end position="269"/>
    </location>
</feature>
<evidence type="ECO:0000256" key="4">
    <source>
        <dbReference type="ARBA" id="ARBA00022980"/>
    </source>
</evidence>
<reference evidence="8" key="1">
    <citation type="journal article" date="2021" name="Nat. Commun.">
        <title>Genomic analyses provide insights into spinach domestication and the genetic basis of agronomic traits.</title>
        <authorList>
            <person name="Cai X."/>
            <person name="Sun X."/>
            <person name="Xu C."/>
            <person name="Sun H."/>
            <person name="Wang X."/>
            <person name="Ge C."/>
            <person name="Zhang Z."/>
            <person name="Wang Q."/>
            <person name="Fei Z."/>
            <person name="Jiao C."/>
            <person name="Wang Q."/>
        </authorList>
    </citation>
    <scope>NUCLEOTIDE SEQUENCE [LARGE SCALE GENOMIC DNA]</scope>
    <source>
        <strain evidence="8">cv. Varoflay</strain>
    </source>
</reference>
<keyword evidence="5" id="KW-0687">Ribonucleoprotein</keyword>
<dbReference type="Pfam" id="PF03501">
    <property type="entry name" value="S10_plectin"/>
    <property type="match status" value="1"/>
</dbReference>
<dbReference type="RefSeq" id="XP_056693929.1">
    <property type="nucleotide sequence ID" value="XM_056837951.1"/>
</dbReference>
<sequence length="308" mass="33677">MLLPAATSPRFKFFTFLGCNKPRSNVRCSFSASSKLFPLNKYPSKPSNSAVELSPASPSNSALRRRRTQALLSPASLSSPVCGVLASSPPSRSILARPVTERYILGRPGVQHLPVASWFRWLLGVVVPVVSIMTEQNRREISKYLFQEGVCFAKKDYNLAKHPDIDVPNLQVIKLMQSFKSKEYVRETFAWMHYYWFLTNEGIEFLRTYLNLPSEIVPATLKKQMKPAGRPMGGAPGPRGGSRFEGDRPRFGDRDGYRSGPRGEGDSGDKGGAPADYRPSFGGSSSGRSGFGRGAGSFGAGPTSSNLS</sequence>
<dbReference type="PANTHER" id="PTHR12146:SF0">
    <property type="entry name" value="RIBOSOMAL PROTEIN S10"/>
    <property type="match status" value="1"/>
</dbReference>
<dbReference type="Gene3D" id="1.10.10.10">
    <property type="entry name" value="Winged helix-like DNA-binding domain superfamily/Winged helix DNA-binding domain"/>
    <property type="match status" value="1"/>
</dbReference>
<evidence type="ECO:0000259" key="7">
    <source>
        <dbReference type="Pfam" id="PF03501"/>
    </source>
</evidence>
<evidence type="ECO:0000313" key="9">
    <source>
        <dbReference type="RefSeq" id="XP_056687548.1"/>
    </source>
</evidence>
<proteinExistence type="inferred from homology"/>
<dbReference type="RefSeq" id="XP_056687548.1">
    <property type="nucleotide sequence ID" value="XM_056831570.1"/>
</dbReference>
<evidence type="ECO:0000256" key="3">
    <source>
        <dbReference type="ARBA" id="ARBA00022490"/>
    </source>
</evidence>
<dbReference type="Proteomes" id="UP000813463">
    <property type="component" value="Chromosome 6"/>
</dbReference>
<dbReference type="InterPro" id="IPR005326">
    <property type="entry name" value="Plectin_eS10_N"/>
</dbReference>
<dbReference type="PANTHER" id="PTHR12146">
    <property type="entry name" value="40S RIBOSOMAL PROTEIN S10"/>
    <property type="match status" value="1"/>
</dbReference>
<keyword evidence="4" id="KW-0689">Ribosomal protein</keyword>
<evidence type="ECO:0000313" key="10">
    <source>
        <dbReference type="RefSeq" id="XP_056693929.1"/>
    </source>
</evidence>
<evidence type="ECO:0000256" key="2">
    <source>
        <dbReference type="ARBA" id="ARBA00007278"/>
    </source>
</evidence>
<dbReference type="Proteomes" id="UP000813463">
    <property type="component" value="Chromosome 1"/>
</dbReference>
<reference evidence="9 10" key="2">
    <citation type="submission" date="2025-05" db="UniProtKB">
        <authorList>
            <consortium name="RefSeq"/>
        </authorList>
    </citation>
    <scope>IDENTIFICATION</scope>
    <source>
        <tissue evidence="9 10">Leaf</tissue>
    </source>
</reference>
<keyword evidence="3" id="KW-0963">Cytoplasm</keyword>
<gene>
    <name evidence="9" type="primary">LOC130462730</name>
    <name evidence="10" type="synonym">LOC130468277</name>
</gene>
<feature type="region of interest" description="Disordered" evidence="6">
    <location>
        <begin position="44"/>
        <end position="64"/>
    </location>
</feature>
<protein>
    <submittedName>
        <fullName evidence="9 10">40S ribosomal protein S10-3-like isoform X1</fullName>
    </submittedName>
</protein>
<evidence type="ECO:0000313" key="8">
    <source>
        <dbReference type="Proteomes" id="UP000813463"/>
    </source>
</evidence>
<keyword evidence="8" id="KW-1185">Reference proteome</keyword>
<feature type="compositionally biased region" description="Polar residues" evidence="6">
    <location>
        <begin position="45"/>
        <end position="62"/>
    </location>
</feature>
<dbReference type="InterPro" id="IPR036388">
    <property type="entry name" value="WH-like_DNA-bd_sf"/>
</dbReference>
<accession>A0ABM3QW14</accession>
<dbReference type="InterPro" id="IPR037447">
    <property type="entry name" value="Ribosomal_eS10"/>
</dbReference>
<evidence type="ECO:0000256" key="5">
    <source>
        <dbReference type="ARBA" id="ARBA00023274"/>
    </source>
</evidence>